<gene>
    <name evidence="2" type="ORF">PACLA_8A034944</name>
</gene>
<feature type="compositionally biased region" description="Acidic residues" evidence="1">
    <location>
        <begin position="467"/>
        <end position="481"/>
    </location>
</feature>
<dbReference type="SMART" id="SM00597">
    <property type="entry name" value="ZnF_TTF"/>
    <property type="match status" value="1"/>
</dbReference>
<proteinExistence type="predicted"/>
<protein>
    <submittedName>
        <fullName evidence="2">52 kDa repressor of the inhibitor of the kinase-like</fullName>
    </submittedName>
</protein>
<dbReference type="PANTHER" id="PTHR45749:SF37">
    <property type="entry name" value="OS05G0311600 PROTEIN"/>
    <property type="match status" value="1"/>
</dbReference>
<feature type="compositionally biased region" description="Basic residues" evidence="1">
    <location>
        <begin position="1"/>
        <end position="10"/>
    </location>
</feature>
<feature type="compositionally biased region" description="Low complexity" evidence="1">
    <location>
        <begin position="19"/>
        <end position="31"/>
    </location>
</feature>
<dbReference type="PANTHER" id="PTHR45749">
    <property type="match status" value="1"/>
</dbReference>
<accession>A0A7D9JZE5</accession>
<dbReference type="EMBL" id="CACRXK020024871">
    <property type="protein sequence ID" value="CAB4039032.1"/>
    <property type="molecule type" value="Genomic_DNA"/>
</dbReference>
<dbReference type="OrthoDB" id="5990539at2759"/>
<name>A0A7D9JZE5_PARCT</name>
<reference evidence="2" key="1">
    <citation type="submission" date="2020-04" db="EMBL/GenBank/DDBJ databases">
        <authorList>
            <person name="Alioto T."/>
            <person name="Alioto T."/>
            <person name="Gomez Garrido J."/>
        </authorList>
    </citation>
    <scope>NUCLEOTIDE SEQUENCE</scope>
    <source>
        <strain evidence="2">A484AB</strain>
    </source>
</reference>
<keyword evidence="3" id="KW-1185">Reference proteome</keyword>
<feature type="non-terminal residue" evidence="2">
    <location>
        <position position="618"/>
    </location>
</feature>
<sequence length="618" mass="68831">MEPNAKRQKLRQTTLLFKPASASSTSVEPESSIPPEPLPPVNESSLTFDSPNKEQHTSPVNDINDPANYISKKLSDDDKLSFLKSKSDLPHNFECPVTAGRKFKSSWMQQRPWLRYSITKDRAFCAYCICFGGKKNIPGNTSCSSNLSPFVSCGFSNWKKATGKDNYIDQHMLSEAHQTAEEMAHCFLATCQPGKDIVAKLSKLLSEQQIRTKKGLLSIIDVIIKLAMRGAPLRGNWVKKTGEENGNFIFFVNWKSEFDKDLKDHLEHAPKNAKFTSPRIQNEIISLCESIIRERVIATVQTYWSVMADETTDVSAMEQMSICIRFVNSNMEVCEEFLGFVKLTKMDAQSVFDVLIPTLKGWGLDLTGLVGQGYDGAAVMSGSNNGLQKKVFDAYPNAVYVHCRSHVLNLALAGACTGIDGVRDLFDNVAKITSFLGDGAKRKEMFKQNAATEANDELTALLKESGNDDNEEEEDEDENDDDHGLHKSNKAILRGAKKKTVPKLCPTRWSSRVETLFALMAKYSSVMESLEQIAAQSKGEPRHNAQSYIRLMKTPQFIVALVVVQFILSFTAAVTKILQAKECNLGDAYEEVNGAKECIRASRADDSRIKLWGKIQSI</sequence>
<dbReference type="AlphaFoldDB" id="A0A7D9JZE5"/>
<comment type="caution">
    <text evidence="2">The sequence shown here is derived from an EMBL/GenBank/DDBJ whole genome shotgun (WGS) entry which is preliminary data.</text>
</comment>
<dbReference type="InterPro" id="IPR025398">
    <property type="entry name" value="DUF4371"/>
</dbReference>
<dbReference type="InterPro" id="IPR006580">
    <property type="entry name" value="Znf_TTF"/>
</dbReference>
<dbReference type="InterPro" id="IPR012337">
    <property type="entry name" value="RNaseH-like_sf"/>
</dbReference>
<dbReference type="Proteomes" id="UP001152795">
    <property type="component" value="Unassembled WGS sequence"/>
</dbReference>
<organism evidence="2 3">
    <name type="scientific">Paramuricea clavata</name>
    <name type="common">Red gorgonian</name>
    <name type="synonym">Violescent sea-whip</name>
    <dbReference type="NCBI Taxonomy" id="317549"/>
    <lineage>
        <taxon>Eukaryota</taxon>
        <taxon>Metazoa</taxon>
        <taxon>Cnidaria</taxon>
        <taxon>Anthozoa</taxon>
        <taxon>Octocorallia</taxon>
        <taxon>Malacalcyonacea</taxon>
        <taxon>Plexauridae</taxon>
        <taxon>Paramuricea</taxon>
    </lineage>
</organism>
<dbReference type="Pfam" id="PF14291">
    <property type="entry name" value="DUF4371"/>
    <property type="match status" value="1"/>
</dbReference>
<evidence type="ECO:0000313" key="2">
    <source>
        <dbReference type="EMBL" id="CAB4039032.1"/>
    </source>
</evidence>
<evidence type="ECO:0000256" key="1">
    <source>
        <dbReference type="SAM" id="MobiDB-lite"/>
    </source>
</evidence>
<evidence type="ECO:0000313" key="3">
    <source>
        <dbReference type="Proteomes" id="UP001152795"/>
    </source>
</evidence>
<dbReference type="SUPFAM" id="SSF53098">
    <property type="entry name" value="Ribonuclease H-like"/>
    <property type="match status" value="1"/>
</dbReference>
<feature type="region of interest" description="Disordered" evidence="1">
    <location>
        <begin position="1"/>
        <end position="68"/>
    </location>
</feature>
<feature type="region of interest" description="Disordered" evidence="1">
    <location>
        <begin position="465"/>
        <end position="489"/>
    </location>
</feature>